<keyword evidence="1" id="KW-0472">Membrane</keyword>
<reference evidence="2" key="1">
    <citation type="submission" date="2015-07" db="EMBL/GenBank/DDBJ databases">
        <title>Adaptation to a free-living lifestyle via gene acquisitions in the diplomonad Trepomonas sp. PC1.</title>
        <authorList>
            <person name="Xu F."/>
            <person name="Jerlstrom-Hultqvist J."/>
            <person name="Kolisko M."/>
            <person name="Simpson A.G.B."/>
            <person name="Roger A.J."/>
            <person name="Svard S.G."/>
            <person name="Andersson J.O."/>
        </authorList>
    </citation>
    <scope>NUCLEOTIDE SEQUENCE</scope>
    <source>
        <strain evidence="2">PC1</strain>
    </source>
</reference>
<keyword evidence="1" id="KW-0812">Transmembrane</keyword>
<evidence type="ECO:0000313" key="2">
    <source>
        <dbReference type="EMBL" id="JAP94612.1"/>
    </source>
</evidence>
<feature type="non-terminal residue" evidence="2">
    <location>
        <position position="1"/>
    </location>
</feature>
<organism evidence="2">
    <name type="scientific">Trepomonas sp. PC1</name>
    <dbReference type="NCBI Taxonomy" id="1076344"/>
    <lineage>
        <taxon>Eukaryota</taxon>
        <taxon>Metamonada</taxon>
        <taxon>Diplomonadida</taxon>
        <taxon>Hexamitidae</taxon>
        <taxon>Hexamitinae</taxon>
        <taxon>Trepomonas</taxon>
    </lineage>
</organism>
<evidence type="ECO:0000256" key="1">
    <source>
        <dbReference type="SAM" id="Phobius"/>
    </source>
</evidence>
<name>A0A146KCU7_9EUKA</name>
<protein>
    <recommendedName>
        <fullName evidence="3">Transmembrane protein</fullName>
    </recommendedName>
</protein>
<dbReference type="EMBL" id="GDID01001994">
    <property type="protein sequence ID" value="JAP94612.1"/>
    <property type="molecule type" value="Transcribed_RNA"/>
</dbReference>
<accession>A0A146KCU7</accession>
<feature type="non-terminal residue" evidence="2">
    <location>
        <position position="489"/>
    </location>
</feature>
<feature type="transmembrane region" description="Helical" evidence="1">
    <location>
        <begin position="449"/>
        <end position="469"/>
    </location>
</feature>
<dbReference type="AlphaFoldDB" id="A0A146KCU7"/>
<proteinExistence type="predicted"/>
<evidence type="ECO:0008006" key="3">
    <source>
        <dbReference type="Google" id="ProtNLM"/>
    </source>
</evidence>
<gene>
    <name evidence="2" type="ORF">TPC1_12671</name>
</gene>
<sequence length="489" mass="56565">YLTLEETILNDCYGAQSRIILNPNLNSVQINLDPTLNKACFVLASGINLSLFGVTSDQQFQLDYSISNFSYPETALIDLINSNFEVLENSQVFVKINDFAHTTMLEVQTLSEIQNLQSNCFSSTLIRIYENLIILQTRSNGNCRSIMSQTYINRIQLVFEQEIVEFSEQQIQTFFTNYLSDTLSNTVITSTEEKVYQLRLNVFTKCIIKFQFNDQIVFSQQADQILMREINGLILKSNAYLYNESILIEMVVNVPLFTHFTTLYPYKQSSMTIAVKSGELKLILTKLVDFNPNQIYYFFSCDESTQSTQQFCKESMNQISNNPYITVDVYFFDQSIITPIMSTRQPFQLVQNFVTSVKVTMQIEWGSEALILHVQQQMNIKYEIYSIELIFQDQTIVKLSNQSQEIRIDNQTLVSLIIQNSHNIFVKYNFKDQSCLSKARLYSVDYQQVHITTCLVGCILVLMCLIHAINLNLDFKRMQNTSIKKVKQV</sequence>
<keyword evidence="1" id="KW-1133">Transmembrane helix</keyword>